<keyword evidence="5" id="KW-1185">Reference proteome</keyword>
<keyword evidence="1" id="KW-0676">Redox-active center</keyword>
<dbReference type="InterPro" id="IPR000866">
    <property type="entry name" value="AhpC/TSA"/>
</dbReference>
<accession>A0A127VE22</accession>
<dbReference type="InterPro" id="IPR011990">
    <property type="entry name" value="TPR-like_helical_dom_sf"/>
</dbReference>
<dbReference type="PANTHER" id="PTHR42852">
    <property type="entry name" value="THIOL:DISULFIDE INTERCHANGE PROTEIN DSBE"/>
    <property type="match status" value="1"/>
</dbReference>
<sequence precursor="true">MKKIILAILMLSSLSILAQKRKGTSIESKLNALKVEKNHKIILQKIKILENGSDEDLMVLVQYYDKNAAKKETVTKSLLKKYPQSQSARMLRLTSFLQLKGGVPEMETLLQSMIKQYPDVNLDMEKSLLSSAYAEVPNSARVLHFINSMQDPVFKVRAVAMAIEIMAAVDKAAALELATIELASAKQIKGQTALKEPLKVDPKSAYDDYINIYGKLLFKAGKYEEAYQYTTEAYNKIKDRDEELIENYAFLSSLNGKYEEALPVLAEAVRKGEFDQSYIEQVRKGYATLNPGKDVDAYIASLQKVFIDKIKAHVSPLMVNKAAPDFTVTDVNGKTVSLADFKGKTIILDFWATWCGPCVESFPAMQMAVNRYANDPDVKFLFIHTWENVSDPLTDAKTFLSKRNYKFDLYMDPRNQSTKHSAAADAFKIDGIPAKFIIDGNGRVRFQVAGFEGRAEAVAEEVVQMVELARKGV</sequence>
<feature type="signal peptide" evidence="2">
    <location>
        <begin position="1"/>
        <end position="18"/>
    </location>
</feature>
<dbReference type="PANTHER" id="PTHR42852:SF13">
    <property type="entry name" value="PROTEIN DIPZ"/>
    <property type="match status" value="1"/>
</dbReference>
<evidence type="ECO:0000256" key="2">
    <source>
        <dbReference type="SAM" id="SignalP"/>
    </source>
</evidence>
<dbReference type="AlphaFoldDB" id="A0A127VE22"/>
<dbReference type="GO" id="GO:0016209">
    <property type="term" value="F:antioxidant activity"/>
    <property type="evidence" value="ECO:0007669"/>
    <property type="project" value="InterPro"/>
</dbReference>
<evidence type="ECO:0000256" key="1">
    <source>
        <dbReference type="ARBA" id="ARBA00023284"/>
    </source>
</evidence>
<dbReference type="PATRIC" id="fig|188932.3.peg.2720"/>
<feature type="chain" id="PRO_5007280468" description="Thioredoxin domain-containing protein" evidence="2">
    <location>
        <begin position="19"/>
        <end position="473"/>
    </location>
</feature>
<dbReference type="OrthoDB" id="634996at2"/>
<evidence type="ECO:0000259" key="3">
    <source>
        <dbReference type="PROSITE" id="PS51352"/>
    </source>
</evidence>
<dbReference type="PROSITE" id="PS51352">
    <property type="entry name" value="THIOREDOXIN_2"/>
    <property type="match status" value="1"/>
</dbReference>
<dbReference type="Pfam" id="PF00578">
    <property type="entry name" value="AhpC-TSA"/>
    <property type="match status" value="1"/>
</dbReference>
<dbReference type="Gene3D" id="1.25.40.10">
    <property type="entry name" value="Tetratricopeptide repeat domain"/>
    <property type="match status" value="1"/>
</dbReference>
<keyword evidence="2" id="KW-0732">Signal</keyword>
<dbReference type="InterPro" id="IPR013766">
    <property type="entry name" value="Thioredoxin_domain"/>
</dbReference>
<reference evidence="4 5" key="1">
    <citation type="submission" date="2016-03" db="EMBL/GenBank/DDBJ databases">
        <title>Complete genome sequence of Pedobacter cryoconitis PAMC 27485.</title>
        <authorList>
            <person name="Lee J."/>
            <person name="Kim O.-S."/>
        </authorList>
    </citation>
    <scope>NUCLEOTIDE SEQUENCE [LARGE SCALE GENOMIC DNA]</scope>
    <source>
        <strain evidence="4 5">PAMC 27485</strain>
    </source>
</reference>
<protein>
    <recommendedName>
        <fullName evidence="3">Thioredoxin domain-containing protein</fullName>
    </recommendedName>
</protein>
<evidence type="ECO:0000313" key="4">
    <source>
        <dbReference type="EMBL" id="AMP99497.1"/>
    </source>
</evidence>
<gene>
    <name evidence="4" type="ORF">AY601_2608</name>
</gene>
<dbReference type="InterPro" id="IPR036249">
    <property type="entry name" value="Thioredoxin-like_sf"/>
</dbReference>
<dbReference type="CDD" id="cd02966">
    <property type="entry name" value="TlpA_like_family"/>
    <property type="match status" value="1"/>
</dbReference>
<dbReference type="KEGG" id="pcm:AY601_2608"/>
<dbReference type="GO" id="GO:0006950">
    <property type="term" value="P:response to stress"/>
    <property type="evidence" value="ECO:0007669"/>
    <property type="project" value="UniProtKB-ARBA"/>
</dbReference>
<dbReference type="SUPFAM" id="SSF52833">
    <property type="entry name" value="Thioredoxin-like"/>
    <property type="match status" value="1"/>
</dbReference>
<proteinExistence type="predicted"/>
<dbReference type="Proteomes" id="UP000071561">
    <property type="component" value="Chromosome"/>
</dbReference>
<dbReference type="SUPFAM" id="SSF48452">
    <property type="entry name" value="TPR-like"/>
    <property type="match status" value="1"/>
</dbReference>
<dbReference type="InterPro" id="IPR050553">
    <property type="entry name" value="Thioredoxin_ResA/DsbE_sf"/>
</dbReference>
<name>A0A127VE22_9SPHI</name>
<dbReference type="RefSeq" id="WP_068401687.1">
    <property type="nucleotide sequence ID" value="NZ_CP014504.1"/>
</dbReference>
<dbReference type="Gene3D" id="3.40.30.10">
    <property type="entry name" value="Glutaredoxin"/>
    <property type="match status" value="1"/>
</dbReference>
<dbReference type="EMBL" id="CP014504">
    <property type="protein sequence ID" value="AMP99497.1"/>
    <property type="molecule type" value="Genomic_DNA"/>
</dbReference>
<organism evidence="4 5">
    <name type="scientific">Pedobacter cryoconitis</name>
    <dbReference type="NCBI Taxonomy" id="188932"/>
    <lineage>
        <taxon>Bacteria</taxon>
        <taxon>Pseudomonadati</taxon>
        <taxon>Bacteroidota</taxon>
        <taxon>Sphingobacteriia</taxon>
        <taxon>Sphingobacteriales</taxon>
        <taxon>Sphingobacteriaceae</taxon>
        <taxon>Pedobacter</taxon>
    </lineage>
</organism>
<dbReference type="GO" id="GO:0016491">
    <property type="term" value="F:oxidoreductase activity"/>
    <property type="evidence" value="ECO:0007669"/>
    <property type="project" value="InterPro"/>
</dbReference>
<evidence type="ECO:0000313" key="5">
    <source>
        <dbReference type="Proteomes" id="UP000071561"/>
    </source>
</evidence>
<dbReference type="PROSITE" id="PS00194">
    <property type="entry name" value="THIOREDOXIN_1"/>
    <property type="match status" value="1"/>
</dbReference>
<feature type="domain" description="Thioredoxin" evidence="3">
    <location>
        <begin position="317"/>
        <end position="471"/>
    </location>
</feature>
<dbReference type="InterPro" id="IPR017937">
    <property type="entry name" value="Thioredoxin_CS"/>
</dbReference>